<evidence type="ECO:0000256" key="7">
    <source>
        <dbReference type="PIRSR" id="PIRSR600760-2"/>
    </source>
</evidence>
<dbReference type="FunFam" id="3.30.540.10:FF:000003">
    <property type="entry name" value="Inositol-1-monophosphatase"/>
    <property type="match status" value="1"/>
</dbReference>
<dbReference type="OrthoDB" id="9785695at2"/>
<dbReference type="Gene3D" id="3.30.540.10">
    <property type="entry name" value="Fructose-1,6-Bisphosphatase, subunit A, domain 1"/>
    <property type="match status" value="1"/>
</dbReference>
<dbReference type="SUPFAM" id="SSF56655">
    <property type="entry name" value="Carbohydrate phosphatase"/>
    <property type="match status" value="1"/>
</dbReference>
<dbReference type="Proteomes" id="UP000448292">
    <property type="component" value="Unassembled WGS sequence"/>
</dbReference>
<dbReference type="EMBL" id="QMIE01000015">
    <property type="protein sequence ID" value="TVM15681.1"/>
    <property type="molecule type" value="Genomic_DNA"/>
</dbReference>
<dbReference type="GO" id="GO:0007165">
    <property type="term" value="P:signal transduction"/>
    <property type="evidence" value="ECO:0007669"/>
    <property type="project" value="TreeGrafter"/>
</dbReference>
<keyword evidence="6 7" id="KW-0460">Magnesium</keyword>
<gene>
    <name evidence="9" type="ORF">DPQ33_14820</name>
</gene>
<proteinExistence type="inferred from homology"/>
<evidence type="ECO:0000256" key="3">
    <source>
        <dbReference type="ARBA" id="ARBA00009759"/>
    </source>
</evidence>
<comment type="catalytic activity">
    <reaction evidence="1 8">
        <text>a myo-inositol phosphate + H2O = myo-inositol + phosphate</text>
        <dbReference type="Rhea" id="RHEA:24056"/>
        <dbReference type="ChEBI" id="CHEBI:15377"/>
        <dbReference type="ChEBI" id="CHEBI:17268"/>
        <dbReference type="ChEBI" id="CHEBI:43474"/>
        <dbReference type="ChEBI" id="CHEBI:84139"/>
        <dbReference type="EC" id="3.1.3.25"/>
    </reaction>
</comment>
<dbReference type="GO" id="GO:0046872">
    <property type="term" value="F:metal ion binding"/>
    <property type="evidence" value="ECO:0007669"/>
    <property type="project" value="UniProtKB-KW"/>
</dbReference>
<comment type="caution">
    <text evidence="9">The sequence shown here is derived from an EMBL/GenBank/DDBJ whole genome shotgun (WGS) entry which is preliminary data.</text>
</comment>
<dbReference type="GO" id="GO:0006020">
    <property type="term" value="P:inositol metabolic process"/>
    <property type="evidence" value="ECO:0007669"/>
    <property type="project" value="TreeGrafter"/>
</dbReference>
<dbReference type="EC" id="3.1.3.25" evidence="8"/>
<protein>
    <recommendedName>
        <fullName evidence="8">Inositol-1-monophosphatase</fullName>
        <ecNumber evidence="8">3.1.3.25</ecNumber>
    </recommendedName>
</protein>
<keyword evidence="10" id="KW-1185">Reference proteome</keyword>
<evidence type="ECO:0000313" key="10">
    <source>
        <dbReference type="Proteomes" id="UP000448292"/>
    </source>
</evidence>
<accession>A0A7M3MBT1</accession>
<feature type="binding site" evidence="7">
    <location>
        <position position="85"/>
    </location>
    <ligand>
        <name>Mg(2+)</name>
        <dbReference type="ChEBI" id="CHEBI:18420"/>
        <label>1</label>
        <note>catalytic</note>
    </ligand>
</feature>
<dbReference type="GO" id="GO:0008934">
    <property type="term" value="F:inositol monophosphate 1-phosphatase activity"/>
    <property type="evidence" value="ECO:0007669"/>
    <property type="project" value="InterPro"/>
</dbReference>
<dbReference type="InterPro" id="IPR033942">
    <property type="entry name" value="IMPase"/>
</dbReference>
<dbReference type="PROSITE" id="PS00630">
    <property type="entry name" value="IMP_2"/>
    <property type="match status" value="1"/>
</dbReference>
<dbReference type="InterPro" id="IPR020583">
    <property type="entry name" value="Inositol_monoP_metal-BS"/>
</dbReference>
<evidence type="ECO:0000313" key="9">
    <source>
        <dbReference type="EMBL" id="TVM15681.1"/>
    </source>
</evidence>
<dbReference type="PROSITE" id="PS00629">
    <property type="entry name" value="IMP_1"/>
    <property type="match status" value="1"/>
</dbReference>
<dbReference type="CDD" id="cd01639">
    <property type="entry name" value="IMPase"/>
    <property type="match status" value="1"/>
</dbReference>
<evidence type="ECO:0000256" key="1">
    <source>
        <dbReference type="ARBA" id="ARBA00001033"/>
    </source>
</evidence>
<evidence type="ECO:0000256" key="5">
    <source>
        <dbReference type="ARBA" id="ARBA00022801"/>
    </source>
</evidence>
<dbReference type="AlphaFoldDB" id="A0A7M3MBT1"/>
<comment type="cofactor">
    <cofactor evidence="2 7 8">
        <name>Mg(2+)</name>
        <dbReference type="ChEBI" id="CHEBI:18420"/>
    </cofactor>
</comment>
<dbReference type="PANTHER" id="PTHR20854:SF4">
    <property type="entry name" value="INOSITOL-1-MONOPHOSPHATASE-RELATED"/>
    <property type="match status" value="1"/>
</dbReference>
<sequence length="258" mass="28374">MDLSHIALQLETAVREAGGIIRTQWNEPRRIQHKGRIDLVTQTDIAVEKALQESLSRILPEADFLGEESAESLDVDGLTWVVDPLDGTTNYAHKLPFVATSVALWTGEEVGVGAIFNPILEEMFIAVRGQGAFRNGERIHVTDTDSLQDGLVATGFPYDADQQAGRIAVWLEKVLARSRGVRRYGSAALDLAYLSCGNYDAYYEINLKPWDLAAGWLLVEEAGGRVSEFDPNAPFSLFSSSVLATNGPLHETMRELLV</sequence>
<dbReference type="PRINTS" id="PR01959">
    <property type="entry name" value="SBIMPHPHTASE"/>
</dbReference>
<evidence type="ECO:0000256" key="8">
    <source>
        <dbReference type="RuleBase" id="RU364068"/>
    </source>
</evidence>
<feature type="binding site" evidence="7">
    <location>
        <position position="67"/>
    </location>
    <ligand>
        <name>Mg(2+)</name>
        <dbReference type="ChEBI" id="CHEBI:18420"/>
        <label>1</label>
        <note>catalytic</note>
    </ligand>
</feature>
<reference evidence="9 10" key="1">
    <citation type="submission" date="2018-06" db="EMBL/GenBank/DDBJ databases">
        <title>Complete genome of Desulfovibrio indonesiensis P37SLT.</title>
        <authorList>
            <person name="Crispim J.S."/>
            <person name="Vidigal P.M.P."/>
            <person name="Silva L.C.F."/>
            <person name="Laguardia C.N."/>
            <person name="Araujo L.C."/>
            <person name="Dias R.S."/>
            <person name="Sousa M.P."/>
            <person name="Paula S.O."/>
            <person name="Silva C."/>
        </authorList>
    </citation>
    <scope>NUCLEOTIDE SEQUENCE [LARGE SCALE GENOMIC DNA]</scope>
    <source>
        <strain evidence="9 10">P37SLT</strain>
    </source>
</reference>
<dbReference type="InterPro" id="IPR022337">
    <property type="entry name" value="Inositol_monophosphatase_SuhB"/>
</dbReference>
<dbReference type="PANTHER" id="PTHR20854">
    <property type="entry name" value="INOSITOL MONOPHOSPHATASE"/>
    <property type="match status" value="1"/>
</dbReference>
<name>A0A7M3MBT1_9BACT</name>
<feature type="binding site" evidence="7">
    <location>
        <position position="211"/>
    </location>
    <ligand>
        <name>Mg(2+)</name>
        <dbReference type="ChEBI" id="CHEBI:18420"/>
        <label>1</label>
        <note>catalytic</note>
    </ligand>
</feature>
<comment type="similarity">
    <text evidence="3 8">Belongs to the inositol monophosphatase superfamily.</text>
</comment>
<dbReference type="Pfam" id="PF00459">
    <property type="entry name" value="Inositol_P"/>
    <property type="match status" value="1"/>
</dbReference>
<evidence type="ECO:0000256" key="4">
    <source>
        <dbReference type="ARBA" id="ARBA00022723"/>
    </source>
</evidence>
<dbReference type="PRINTS" id="PR00377">
    <property type="entry name" value="IMPHPHTASES"/>
</dbReference>
<evidence type="ECO:0000256" key="6">
    <source>
        <dbReference type="ARBA" id="ARBA00022842"/>
    </source>
</evidence>
<feature type="binding site" evidence="7">
    <location>
        <position position="83"/>
    </location>
    <ligand>
        <name>Mg(2+)</name>
        <dbReference type="ChEBI" id="CHEBI:18420"/>
        <label>1</label>
        <note>catalytic</note>
    </ligand>
</feature>
<keyword evidence="5 8" id="KW-0378">Hydrolase</keyword>
<dbReference type="GO" id="GO:0046854">
    <property type="term" value="P:phosphatidylinositol phosphate biosynthetic process"/>
    <property type="evidence" value="ECO:0007669"/>
    <property type="project" value="InterPro"/>
</dbReference>
<keyword evidence="4 7" id="KW-0479">Metal-binding</keyword>
<organism evidence="9 10">
    <name type="scientific">Oceanidesulfovibrio indonesiensis</name>
    <dbReference type="NCBI Taxonomy" id="54767"/>
    <lineage>
        <taxon>Bacteria</taxon>
        <taxon>Pseudomonadati</taxon>
        <taxon>Thermodesulfobacteriota</taxon>
        <taxon>Desulfovibrionia</taxon>
        <taxon>Desulfovibrionales</taxon>
        <taxon>Desulfovibrionaceae</taxon>
        <taxon>Oceanidesulfovibrio</taxon>
    </lineage>
</organism>
<dbReference type="InterPro" id="IPR000760">
    <property type="entry name" value="Inositol_monophosphatase-like"/>
</dbReference>
<feature type="binding site" evidence="7">
    <location>
        <position position="86"/>
    </location>
    <ligand>
        <name>Mg(2+)</name>
        <dbReference type="ChEBI" id="CHEBI:18420"/>
        <label>1</label>
        <note>catalytic</note>
    </ligand>
</feature>
<dbReference type="Gene3D" id="3.40.190.80">
    <property type="match status" value="1"/>
</dbReference>
<evidence type="ECO:0000256" key="2">
    <source>
        <dbReference type="ARBA" id="ARBA00001946"/>
    </source>
</evidence>
<dbReference type="InterPro" id="IPR020550">
    <property type="entry name" value="Inositol_monophosphatase_CS"/>
</dbReference>